<keyword evidence="1" id="KW-1133">Transmembrane helix</keyword>
<name>A0A5D4R8D6_9BACI</name>
<gene>
    <name evidence="3" type="ORF">FZD51_17200</name>
</gene>
<feature type="transmembrane region" description="Helical" evidence="1">
    <location>
        <begin position="42"/>
        <end position="64"/>
    </location>
</feature>
<dbReference type="EMBL" id="VTER01000008">
    <property type="protein sequence ID" value="TYS46314.1"/>
    <property type="molecule type" value="Genomic_DNA"/>
</dbReference>
<keyword evidence="1" id="KW-0812">Transmembrane</keyword>
<dbReference type="AlphaFoldDB" id="A0A5D4R8D6"/>
<dbReference type="InterPro" id="IPR012340">
    <property type="entry name" value="NA-bd_OB-fold"/>
</dbReference>
<organism evidence="3 4">
    <name type="scientific">Bacillus infantis</name>
    <dbReference type="NCBI Taxonomy" id="324767"/>
    <lineage>
        <taxon>Bacteria</taxon>
        <taxon>Bacillati</taxon>
        <taxon>Bacillota</taxon>
        <taxon>Bacilli</taxon>
        <taxon>Bacillales</taxon>
        <taxon>Bacillaceae</taxon>
        <taxon>Bacillus</taxon>
    </lineage>
</organism>
<accession>A0A5D4R8D6</accession>
<comment type="caution">
    <text evidence="3">The sequence shown here is derived from an EMBL/GenBank/DDBJ whole genome shotgun (WGS) entry which is preliminary data.</text>
</comment>
<evidence type="ECO:0000313" key="3">
    <source>
        <dbReference type="EMBL" id="TYS46314.1"/>
    </source>
</evidence>
<dbReference type="RefSeq" id="WP_148975893.1">
    <property type="nucleotide sequence ID" value="NZ_VTER01000008.1"/>
</dbReference>
<feature type="domain" description="Membrane protein NfeD2 N-terminal transmembrane" evidence="2">
    <location>
        <begin position="1"/>
        <end position="101"/>
    </location>
</feature>
<evidence type="ECO:0000256" key="1">
    <source>
        <dbReference type="SAM" id="Phobius"/>
    </source>
</evidence>
<proteinExistence type="predicted"/>
<dbReference type="Gene3D" id="2.40.50.140">
    <property type="entry name" value="Nucleic acid-binding proteins"/>
    <property type="match status" value="1"/>
</dbReference>
<keyword evidence="1" id="KW-0472">Membrane</keyword>
<protein>
    <recommendedName>
        <fullName evidence="2">Membrane protein NfeD2 N-terminal transmembrane domain-containing protein</fullName>
    </recommendedName>
</protein>
<evidence type="ECO:0000313" key="4">
    <source>
        <dbReference type="Proteomes" id="UP000322139"/>
    </source>
</evidence>
<evidence type="ECO:0000259" key="2">
    <source>
        <dbReference type="Pfam" id="PF25842"/>
    </source>
</evidence>
<dbReference type="InterPro" id="IPR058653">
    <property type="entry name" value="NfeD2_TM"/>
</dbReference>
<feature type="transmembrane region" description="Helical" evidence="1">
    <location>
        <begin position="12"/>
        <end position="30"/>
    </location>
</feature>
<dbReference type="Pfam" id="PF25842">
    <property type="entry name" value="NfeD_TM"/>
    <property type="match status" value="1"/>
</dbReference>
<feature type="transmembrane region" description="Helical" evidence="1">
    <location>
        <begin position="71"/>
        <end position="94"/>
    </location>
</feature>
<sequence length="174" mass="18992">MEIFGLPIQTLYLYMLCFSGGIIVLYILFGDVLEGAGDISPFLNPILLFAFMTIFSAAGFLMEYTTGMDSIFIIAISAAIAFFLDAVLYLFVLIPLSNAEESLVYTDESLRGRVGKVIIPIPDNGFGEVLIESVSGRIAKSAQSFKGGPIEEGREVLIIEVNENVLQVVRHEGL</sequence>
<dbReference type="Proteomes" id="UP000322139">
    <property type="component" value="Unassembled WGS sequence"/>
</dbReference>
<reference evidence="3 4" key="1">
    <citation type="submission" date="2019-08" db="EMBL/GenBank/DDBJ databases">
        <title>Bacillus genomes from the desert of Cuatro Cienegas, Coahuila.</title>
        <authorList>
            <person name="Olmedo-Alvarez G."/>
        </authorList>
    </citation>
    <scope>NUCLEOTIDE SEQUENCE [LARGE SCALE GENOMIC DNA]</scope>
    <source>
        <strain evidence="3 4">CH446_14T</strain>
    </source>
</reference>